<feature type="compositionally biased region" description="Pro residues" evidence="1">
    <location>
        <begin position="46"/>
        <end position="63"/>
    </location>
</feature>
<evidence type="ECO:0000256" key="1">
    <source>
        <dbReference type="SAM" id="MobiDB-lite"/>
    </source>
</evidence>
<dbReference type="AlphaFoldDB" id="A0A915NT82"/>
<sequence length="115" mass="12966">MPFPQSLAQFAINRRHSQPNNGGGSGCPTKSSLSSKLSQISNKKPSPLPQPPLPPPTSPPPSSPLQSELPQQNNNSHVRLLRGRRVFRVVRRLEKMMLIFLGEEIKLKKFFWEEN</sequence>
<protein>
    <submittedName>
        <fullName evidence="3">Uncharacterized protein</fullName>
    </submittedName>
</protein>
<proteinExistence type="predicted"/>
<organism evidence="2 3">
    <name type="scientific">Meloidogyne floridensis</name>
    <dbReference type="NCBI Taxonomy" id="298350"/>
    <lineage>
        <taxon>Eukaryota</taxon>
        <taxon>Metazoa</taxon>
        <taxon>Ecdysozoa</taxon>
        <taxon>Nematoda</taxon>
        <taxon>Chromadorea</taxon>
        <taxon>Rhabditida</taxon>
        <taxon>Tylenchina</taxon>
        <taxon>Tylenchomorpha</taxon>
        <taxon>Tylenchoidea</taxon>
        <taxon>Meloidogynidae</taxon>
        <taxon>Meloidogyninae</taxon>
        <taxon>Meloidogyne</taxon>
    </lineage>
</organism>
<keyword evidence="2" id="KW-1185">Reference proteome</keyword>
<feature type="region of interest" description="Disordered" evidence="1">
    <location>
        <begin position="1"/>
        <end position="77"/>
    </location>
</feature>
<dbReference type="Proteomes" id="UP000887560">
    <property type="component" value="Unplaced"/>
</dbReference>
<dbReference type="WBParaSite" id="scf7180000420727.g5656">
    <property type="protein sequence ID" value="scf7180000420727.g5656"/>
    <property type="gene ID" value="scf7180000420727.g5656"/>
</dbReference>
<name>A0A915NT82_9BILA</name>
<accession>A0A915NT82</accession>
<reference evidence="3" key="1">
    <citation type="submission" date="2022-11" db="UniProtKB">
        <authorList>
            <consortium name="WormBaseParasite"/>
        </authorList>
    </citation>
    <scope>IDENTIFICATION</scope>
</reference>
<evidence type="ECO:0000313" key="2">
    <source>
        <dbReference type="Proteomes" id="UP000887560"/>
    </source>
</evidence>
<evidence type="ECO:0000313" key="3">
    <source>
        <dbReference type="WBParaSite" id="scf7180000420727.g5656"/>
    </source>
</evidence>